<evidence type="ECO:0000313" key="2">
    <source>
        <dbReference type="Proteomes" id="UP001373714"/>
    </source>
</evidence>
<accession>A0AAV9VAH2</accession>
<sequence length="285" mass="31749">MPSCKWCPHEQTKYVVGYRPKETIASGTHSSDKSKDSLGPVHETFFYDTMCLHCFLPVRGSLASPEVWGYNTCRCNLGVEYYAERHIKNKVSPWGANHKSRHYGCSCCGAITLKFTIIQAFDPIASKSSTTGNGNRKELALVLASKVKLEPTVTATGIRQQRLIFADTEASQQAINLVRNQPILPLPPRPKASLQSLPSPILDRIVSYVLAGTKFSHDKYIPLVKTMILGGRGSWGPFDRRAPICIRCRSKGQSWDGTSPIDHASECYFECWRYFGDGMVTLDPT</sequence>
<reference evidence="1 2" key="1">
    <citation type="submission" date="2019-10" db="EMBL/GenBank/DDBJ databases">
        <authorList>
            <person name="Palmer J.M."/>
        </authorList>
    </citation>
    <scope>NUCLEOTIDE SEQUENCE [LARGE SCALE GENOMIC DNA]</scope>
    <source>
        <strain evidence="1 2">TWF730</strain>
    </source>
</reference>
<gene>
    <name evidence="1" type="ORF">TWF730_007362</name>
</gene>
<name>A0AAV9VAH2_9PEZI</name>
<evidence type="ECO:0000313" key="1">
    <source>
        <dbReference type="EMBL" id="KAK6358008.1"/>
    </source>
</evidence>
<dbReference type="AlphaFoldDB" id="A0AAV9VAH2"/>
<dbReference type="EMBL" id="JAVHNS010000004">
    <property type="protein sequence ID" value="KAK6358008.1"/>
    <property type="molecule type" value="Genomic_DNA"/>
</dbReference>
<keyword evidence="2" id="KW-1185">Reference proteome</keyword>
<proteinExistence type="predicted"/>
<protein>
    <submittedName>
        <fullName evidence="1">Uncharacterized protein</fullName>
    </submittedName>
</protein>
<comment type="caution">
    <text evidence="1">The sequence shown here is derived from an EMBL/GenBank/DDBJ whole genome shotgun (WGS) entry which is preliminary data.</text>
</comment>
<dbReference type="Proteomes" id="UP001373714">
    <property type="component" value="Unassembled WGS sequence"/>
</dbReference>
<organism evidence="1 2">
    <name type="scientific">Orbilia blumenaviensis</name>
    <dbReference type="NCBI Taxonomy" id="1796055"/>
    <lineage>
        <taxon>Eukaryota</taxon>
        <taxon>Fungi</taxon>
        <taxon>Dikarya</taxon>
        <taxon>Ascomycota</taxon>
        <taxon>Pezizomycotina</taxon>
        <taxon>Orbiliomycetes</taxon>
        <taxon>Orbiliales</taxon>
        <taxon>Orbiliaceae</taxon>
        <taxon>Orbilia</taxon>
    </lineage>
</organism>